<dbReference type="PANTHER" id="PTHR44167">
    <property type="entry name" value="OVARIAN-SPECIFIC SERINE/THREONINE-PROTEIN KINASE LOK-RELATED"/>
    <property type="match status" value="1"/>
</dbReference>
<dbReference type="PROSITE" id="PS50011">
    <property type="entry name" value="PROTEIN_KINASE_DOM"/>
    <property type="match status" value="1"/>
</dbReference>
<dbReference type="PANTHER" id="PTHR44167:SF23">
    <property type="entry name" value="CDC7 KINASE, ISOFORM A-RELATED"/>
    <property type="match status" value="1"/>
</dbReference>
<evidence type="ECO:0000259" key="8">
    <source>
        <dbReference type="PROSITE" id="PS50011"/>
    </source>
</evidence>
<dbReference type="Gene3D" id="1.10.510.10">
    <property type="entry name" value="Transferase(Phosphotransferase) domain 1"/>
    <property type="match status" value="1"/>
</dbReference>
<reference evidence="9 10" key="1">
    <citation type="journal article" date="2018" name="Mol. Biol. Evol.">
        <title>Broad Genomic Sampling Reveals a Smut Pathogenic Ancestry of the Fungal Clade Ustilaginomycotina.</title>
        <authorList>
            <person name="Kijpornyongpan T."/>
            <person name="Mondo S.J."/>
            <person name="Barry K."/>
            <person name="Sandor L."/>
            <person name="Lee J."/>
            <person name="Lipzen A."/>
            <person name="Pangilinan J."/>
            <person name="LaButti K."/>
            <person name="Hainaut M."/>
            <person name="Henrissat B."/>
            <person name="Grigoriev I.V."/>
            <person name="Spatafora J.W."/>
            <person name="Aime M.C."/>
        </authorList>
    </citation>
    <scope>NUCLEOTIDE SEQUENCE [LARGE SCALE GENOMIC DNA]</scope>
    <source>
        <strain evidence="9 10">MCA 3882</strain>
    </source>
</reference>
<dbReference type="GO" id="GO:0044773">
    <property type="term" value="P:mitotic DNA damage checkpoint signaling"/>
    <property type="evidence" value="ECO:0007669"/>
    <property type="project" value="TreeGrafter"/>
</dbReference>
<keyword evidence="5 9" id="KW-0418">Kinase</keyword>
<dbReference type="GO" id="GO:0005634">
    <property type="term" value="C:nucleus"/>
    <property type="evidence" value="ECO:0007669"/>
    <property type="project" value="TreeGrafter"/>
</dbReference>
<dbReference type="RefSeq" id="XP_025355714.1">
    <property type="nucleotide sequence ID" value="XM_025498732.1"/>
</dbReference>
<evidence type="ECO:0000256" key="1">
    <source>
        <dbReference type="ARBA" id="ARBA00012513"/>
    </source>
</evidence>
<keyword evidence="3" id="KW-0808">Transferase</keyword>
<evidence type="ECO:0000313" key="9">
    <source>
        <dbReference type="EMBL" id="PWN35412.1"/>
    </source>
</evidence>
<evidence type="ECO:0000256" key="7">
    <source>
        <dbReference type="SAM" id="MobiDB-lite"/>
    </source>
</evidence>
<dbReference type="STRING" id="1280837.A0A316VCX2"/>
<accession>A0A316VCX2</accession>
<dbReference type="InParanoid" id="A0A316VCX2"/>
<dbReference type="GeneID" id="37020513"/>
<feature type="region of interest" description="Disordered" evidence="7">
    <location>
        <begin position="36"/>
        <end position="79"/>
    </location>
</feature>
<dbReference type="FunCoup" id="A0A316VCX2">
    <property type="interactions" value="366"/>
</dbReference>
<feature type="compositionally biased region" description="Polar residues" evidence="7">
    <location>
        <begin position="49"/>
        <end position="67"/>
    </location>
</feature>
<dbReference type="InterPro" id="IPR008271">
    <property type="entry name" value="Ser/Thr_kinase_AS"/>
</dbReference>
<keyword evidence="10" id="KW-1185">Reference proteome</keyword>
<evidence type="ECO:0000256" key="6">
    <source>
        <dbReference type="ARBA" id="ARBA00022840"/>
    </source>
</evidence>
<dbReference type="InterPro" id="IPR011009">
    <property type="entry name" value="Kinase-like_dom_sf"/>
</dbReference>
<dbReference type="Gene3D" id="3.30.200.20">
    <property type="entry name" value="Phosphorylase Kinase, domain 1"/>
    <property type="match status" value="1"/>
</dbReference>
<evidence type="ECO:0000313" key="10">
    <source>
        <dbReference type="Proteomes" id="UP000245771"/>
    </source>
</evidence>
<dbReference type="Proteomes" id="UP000245771">
    <property type="component" value="Unassembled WGS sequence"/>
</dbReference>
<dbReference type="PROSITE" id="PS00108">
    <property type="entry name" value="PROTEIN_KINASE_ST"/>
    <property type="match status" value="1"/>
</dbReference>
<evidence type="ECO:0000256" key="3">
    <source>
        <dbReference type="ARBA" id="ARBA00022679"/>
    </source>
</evidence>
<dbReference type="EMBL" id="KZ819603">
    <property type="protein sequence ID" value="PWN35412.1"/>
    <property type="molecule type" value="Genomic_DNA"/>
</dbReference>
<organism evidence="9 10">
    <name type="scientific">Meira miltonrushii</name>
    <dbReference type="NCBI Taxonomy" id="1280837"/>
    <lineage>
        <taxon>Eukaryota</taxon>
        <taxon>Fungi</taxon>
        <taxon>Dikarya</taxon>
        <taxon>Basidiomycota</taxon>
        <taxon>Ustilaginomycotina</taxon>
        <taxon>Exobasidiomycetes</taxon>
        <taxon>Exobasidiales</taxon>
        <taxon>Brachybasidiaceae</taxon>
        <taxon>Meira</taxon>
    </lineage>
</organism>
<keyword evidence="6" id="KW-0067">ATP-binding</keyword>
<dbReference type="SMART" id="SM00220">
    <property type="entry name" value="S_TKc"/>
    <property type="match status" value="1"/>
</dbReference>
<dbReference type="AlphaFoldDB" id="A0A316VCX2"/>
<feature type="domain" description="Protein kinase" evidence="8">
    <location>
        <begin position="150"/>
        <end position="548"/>
    </location>
</feature>
<gene>
    <name evidence="9" type="ORF">FA14DRAFT_160565</name>
</gene>
<dbReference type="GO" id="GO:0004674">
    <property type="term" value="F:protein serine/threonine kinase activity"/>
    <property type="evidence" value="ECO:0007669"/>
    <property type="project" value="UniProtKB-KW"/>
</dbReference>
<sequence length="551" mass="62236">MSGREVIFRNFRQGVEAEKTARMNSNFARFIASTASSNSIKKAEAGSGTVLSMSGSLPPSERTNSPFPHSRSPAPSEYCDSAAEELGGSVVDLVSPEGEDFEMQDGLDLVEEPEEDLSSEPPQQRSDGEWDRIEEEIRVMEQDVEGLSQFEVVDKLGEGTFSSVYKAIDKNHHLYDNYLWTGKLPGPPPPSPAGQQNRSKNVYVALKRIYVTSSPQRILNELEIMEKLRNYNNISYLITAFRTEDQIIAVMPYSRHTDFREYYRIMPLVDLKCYFRCLFKALEGAHEQNIIHRDVKPANFLYDPRSGEGTLCDFGLAERFEPLEWRGKCHHSVPTQEHPFGRVQVNRNVFSTHLEAGGALHEGSKSVAAAASNSHGRTNTMGPPERIGILKEDSRQIVRANRAGTRGFRAPEVLYKCQDQTTALDIWSAGIILMAFLTKRFPLFNSNDDTEALLELTIIFGRRRMTQAAILHNRTFHCNVPSDEPQGYRIPEFIEHLNPDVYKAPDNHPDPESFTQEVDNALDLCRSCLQLDLTKRCTATEALKHPFFLNE</sequence>
<dbReference type="CDD" id="cd14019">
    <property type="entry name" value="STKc_Cdc7"/>
    <property type="match status" value="1"/>
</dbReference>
<dbReference type="Pfam" id="PF00069">
    <property type="entry name" value="Pkinase"/>
    <property type="match status" value="2"/>
</dbReference>
<keyword evidence="2" id="KW-0723">Serine/threonine-protein kinase</keyword>
<keyword evidence="4" id="KW-0547">Nucleotide-binding</keyword>
<dbReference type="OrthoDB" id="10020333at2759"/>
<proteinExistence type="predicted"/>
<dbReference type="GO" id="GO:0005524">
    <property type="term" value="F:ATP binding"/>
    <property type="evidence" value="ECO:0007669"/>
    <property type="project" value="UniProtKB-KW"/>
</dbReference>
<evidence type="ECO:0000256" key="4">
    <source>
        <dbReference type="ARBA" id="ARBA00022741"/>
    </source>
</evidence>
<dbReference type="EC" id="2.7.11.1" evidence="1"/>
<name>A0A316VCX2_9BASI</name>
<protein>
    <recommendedName>
        <fullName evidence="1">non-specific serine/threonine protein kinase</fullName>
        <ecNumber evidence="1">2.7.11.1</ecNumber>
    </recommendedName>
</protein>
<evidence type="ECO:0000256" key="5">
    <source>
        <dbReference type="ARBA" id="ARBA00022777"/>
    </source>
</evidence>
<dbReference type="InterPro" id="IPR000719">
    <property type="entry name" value="Prot_kinase_dom"/>
</dbReference>
<evidence type="ECO:0000256" key="2">
    <source>
        <dbReference type="ARBA" id="ARBA00022527"/>
    </source>
</evidence>
<dbReference type="SUPFAM" id="SSF56112">
    <property type="entry name" value="Protein kinase-like (PK-like)"/>
    <property type="match status" value="1"/>
</dbReference>